<dbReference type="Gene3D" id="1.10.443.10">
    <property type="entry name" value="Intergrase catalytic core"/>
    <property type="match status" value="1"/>
</dbReference>
<protein>
    <submittedName>
        <fullName evidence="3">Integrase family protein</fullName>
    </submittedName>
</protein>
<dbReference type="PROSITE" id="PS51898">
    <property type="entry name" value="TYR_RECOMBINASE"/>
    <property type="match status" value="1"/>
</dbReference>
<dbReference type="OrthoDB" id="3773913at2"/>
<dbReference type="PANTHER" id="PTHR30349:SF64">
    <property type="entry name" value="PROPHAGE INTEGRASE INTD-RELATED"/>
    <property type="match status" value="1"/>
</dbReference>
<organism evidence="3 4">
    <name type="scientific">Stackebrandtia nassauensis (strain DSM 44728 / CIP 108903 / NRRL B-16338 / NBRC 102104 / LLR-40K-21)</name>
    <dbReference type="NCBI Taxonomy" id="446470"/>
    <lineage>
        <taxon>Bacteria</taxon>
        <taxon>Bacillati</taxon>
        <taxon>Actinomycetota</taxon>
        <taxon>Actinomycetes</taxon>
        <taxon>Glycomycetales</taxon>
        <taxon>Glycomycetaceae</taxon>
        <taxon>Stackebrandtia</taxon>
    </lineage>
</organism>
<reference evidence="3 4" key="1">
    <citation type="journal article" date="2009" name="Stand. Genomic Sci.">
        <title>Complete genome sequence of Stackebrandtia nassauensis type strain (LLR-40K-21).</title>
        <authorList>
            <person name="Munk C."/>
            <person name="Lapidus A."/>
            <person name="Copeland A."/>
            <person name="Jando M."/>
            <person name="Mayilraj S."/>
            <person name="Glavina Del Rio T."/>
            <person name="Nolan M."/>
            <person name="Chen F."/>
            <person name="Lucas S."/>
            <person name="Tice H."/>
            <person name="Cheng J.F."/>
            <person name="Han C."/>
            <person name="Detter J.C."/>
            <person name="Bruce D."/>
            <person name="Goodwin L."/>
            <person name="Chain P."/>
            <person name="Pitluck S."/>
            <person name="Goker M."/>
            <person name="Ovchinikova G."/>
            <person name="Pati A."/>
            <person name="Ivanova N."/>
            <person name="Mavromatis K."/>
            <person name="Chen A."/>
            <person name="Palaniappan K."/>
            <person name="Land M."/>
            <person name="Hauser L."/>
            <person name="Chang Y.J."/>
            <person name="Jeffries C.D."/>
            <person name="Bristow J."/>
            <person name="Eisen J.A."/>
            <person name="Markowitz V."/>
            <person name="Hugenholtz P."/>
            <person name="Kyrpides N.C."/>
            <person name="Klenk H.P."/>
        </authorList>
    </citation>
    <scope>NUCLEOTIDE SEQUENCE [LARGE SCALE GENOMIC DNA]</scope>
    <source>
        <strain evidence="4">DSM 44728 / CIP 108903 / NRRL B-16338 / NBRC 102104 / LLR-40K-21</strain>
    </source>
</reference>
<proteinExistence type="predicted"/>
<dbReference type="eggNOG" id="COG0582">
    <property type="taxonomic scope" value="Bacteria"/>
</dbReference>
<dbReference type="KEGG" id="sna:Snas_0351"/>
<dbReference type="Proteomes" id="UP000000844">
    <property type="component" value="Chromosome"/>
</dbReference>
<feature type="domain" description="Tyr recombinase" evidence="2">
    <location>
        <begin position="239"/>
        <end position="452"/>
    </location>
</feature>
<dbReference type="HOGENOM" id="CLU_048112_0_0_11"/>
<dbReference type="STRING" id="446470.Snas_0351"/>
<keyword evidence="1" id="KW-0233">DNA recombination</keyword>
<gene>
    <name evidence="3" type="ordered locus">Snas_0351</name>
</gene>
<dbReference type="EMBL" id="CP001778">
    <property type="protein sequence ID" value="ADD40069.1"/>
    <property type="molecule type" value="Genomic_DNA"/>
</dbReference>
<dbReference type="InterPro" id="IPR011010">
    <property type="entry name" value="DNA_brk_join_enz"/>
</dbReference>
<evidence type="ECO:0000256" key="1">
    <source>
        <dbReference type="ARBA" id="ARBA00023172"/>
    </source>
</evidence>
<dbReference type="PANTHER" id="PTHR30349">
    <property type="entry name" value="PHAGE INTEGRASE-RELATED"/>
    <property type="match status" value="1"/>
</dbReference>
<evidence type="ECO:0000313" key="4">
    <source>
        <dbReference type="Proteomes" id="UP000000844"/>
    </source>
</evidence>
<dbReference type="GO" id="GO:0006310">
    <property type="term" value="P:DNA recombination"/>
    <property type="evidence" value="ECO:0007669"/>
    <property type="project" value="UniProtKB-KW"/>
</dbReference>
<evidence type="ECO:0000259" key="2">
    <source>
        <dbReference type="PROSITE" id="PS51898"/>
    </source>
</evidence>
<dbReference type="InterPro" id="IPR013762">
    <property type="entry name" value="Integrase-like_cat_sf"/>
</dbReference>
<dbReference type="GO" id="GO:0003677">
    <property type="term" value="F:DNA binding"/>
    <property type="evidence" value="ECO:0007669"/>
    <property type="project" value="InterPro"/>
</dbReference>
<dbReference type="RefSeq" id="WP_013015640.1">
    <property type="nucleotide sequence ID" value="NC_013947.1"/>
</dbReference>
<accession>D3Q399</accession>
<sequence length="467" mass="51989">MTTSNDVRIWAIETRKLKRGNSYRVVWFVAGKRQPPETFTTWAAADSFRSKLVAAHRKGELFDIDTGRPISWLKNENTMSWYELTCKYVQDKWSHVSPSHREYIADTLTDCTEALFKTDHAEQPEQAKLRLALRRWSFSARIRDGGEPPEGHVPALKWLENNTIDVADLGDEKKGGLLVRGVLARLSQTTKGKPAAANSFNNKRRVLNNCLKFAIEIGVLDANPLSLVTWRKAVVESAVDPEVVVNLDQATRLLGAVAEQGELGKRLKAFFGCMYFAALRPEEVIDLRRSNIANLPEEGFGLFRLTNADPSVGTAWTDTGKARQRRQLKHRAVGSNRPVPIHPDLVKLLKKHLDEFGVGRDGRVFVGPENGSAAHGYLRVFKAARKTAFTEAEQDSPLAARPYDLRHACVSTWLAAGVQAPRVAKWAGHSVDVLLKVYAKCIDGQEGVDLERVLHANATAQVDRGGE</sequence>
<dbReference type="SUPFAM" id="SSF56349">
    <property type="entry name" value="DNA breaking-rejoining enzymes"/>
    <property type="match status" value="1"/>
</dbReference>
<evidence type="ECO:0000313" key="3">
    <source>
        <dbReference type="EMBL" id="ADD40069.1"/>
    </source>
</evidence>
<name>D3Q399_STANL</name>
<dbReference type="AlphaFoldDB" id="D3Q399"/>
<dbReference type="InterPro" id="IPR050090">
    <property type="entry name" value="Tyrosine_recombinase_XerCD"/>
</dbReference>
<keyword evidence="4" id="KW-1185">Reference proteome</keyword>
<dbReference type="GO" id="GO:0015074">
    <property type="term" value="P:DNA integration"/>
    <property type="evidence" value="ECO:0007669"/>
    <property type="project" value="InterPro"/>
</dbReference>
<dbReference type="InterPro" id="IPR002104">
    <property type="entry name" value="Integrase_catalytic"/>
</dbReference>
<dbReference type="Pfam" id="PF00589">
    <property type="entry name" value="Phage_integrase"/>
    <property type="match status" value="1"/>
</dbReference>